<dbReference type="Proteomes" id="UP001280156">
    <property type="component" value="Unassembled WGS sequence"/>
</dbReference>
<evidence type="ECO:0000313" key="2">
    <source>
        <dbReference type="EMBL" id="MDX8484287.1"/>
    </source>
</evidence>
<dbReference type="InterPro" id="IPR052567">
    <property type="entry name" value="OP_Dioxygenase"/>
</dbReference>
<feature type="domain" description="HD" evidence="1">
    <location>
        <begin position="41"/>
        <end position="108"/>
    </location>
</feature>
<dbReference type="SUPFAM" id="SSF109604">
    <property type="entry name" value="HD-domain/PDEase-like"/>
    <property type="match status" value="1"/>
</dbReference>
<dbReference type="RefSeq" id="WP_320295190.1">
    <property type="nucleotide sequence ID" value="NZ_JAVIIU010000004.1"/>
</dbReference>
<gene>
    <name evidence="2" type="ORF">RFM52_03700</name>
</gene>
<organism evidence="2 3">
    <name type="scientific">Mesorhizobium humile</name>
    <dbReference type="NCBI Taxonomy" id="3072313"/>
    <lineage>
        <taxon>Bacteria</taxon>
        <taxon>Pseudomonadati</taxon>
        <taxon>Pseudomonadota</taxon>
        <taxon>Alphaproteobacteria</taxon>
        <taxon>Hyphomicrobiales</taxon>
        <taxon>Phyllobacteriaceae</taxon>
        <taxon>Mesorhizobium</taxon>
    </lineage>
</organism>
<dbReference type="InterPro" id="IPR003607">
    <property type="entry name" value="HD/PDEase_dom"/>
</dbReference>
<keyword evidence="3" id="KW-1185">Reference proteome</keyword>
<dbReference type="PANTHER" id="PTHR40202:SF1">
    <property type="entry name" value="HD DOMAIN-CONTAINING PROTEIN"/>
    <property type="match status" value="1"/>
</dbReference>
<reference evidence="2 3" key="1">
    <citation type="submission" date="2023-08" db="EMBL/GenBank/DDBJ databases">
        <title>Implementing the SeqCode for naming new Mesorhizobium species isolated from Vachellia karroo root nodules.</title>
        <authorList>
            <person name="Van Lill M."/>
        </authorList>
    </citation>
    <scope>NUCLEOTIDE SEQUENCE [LARGE SCALE GENOMIC DNA]</scope>
    <source>
        <strain evidence="2 3">VK2B</strain>
    </source>
</reference>
<protein>
    <submittedName>
        <fullName evidence="2">HD domain-containing protein</fullName>
    </submittedName>
</protein>
<proteinExistence type="predicted"/>
<accession>A0ABU4YBI9</accession>
<evidence type="ECO:0000313" key="3">
    <source>
        <dbReference type="Proteomes" id="UP001280156"/>
    </source>
</evidence>
<dbReference type="Pfam" id="PF01966">
    <property type="entry name" value="HD"/>
    <property type="match status" value="1"/>
</dbReference>
<dbReference type="PANTHER" id="PTHR40202">
    <property type="match status" value="1"/>
</dbReference>
<dbReference type="CDD" id="cd00077">
    <property type="entry name" value="HDc"/>
    <property type="match status" value="1"/>
</dbReference>
<sequence length="196" mass="21673">MNPNELNAGNIVEFIADIFERRGAESYLGEPVTMSQHMLQGAWLAEQDAAPEELVAAALLHDIGHYTSEFGTYSPDDVEDKHHDEAGGEVLAPFFPPVIVECVRLHVSAKRYLCATDPSYFGKLSPASVHTLSLQGGPMSAEEVAEFRSNPFHDEAVRVRIWDEGGKVADMKTRAFRDYVPLLERVVKKFAAEKAA</sequence>
<dbReference type="EMBL" id="JAVIIV010000002">
    <property type="protein sequence ID" value="MDX8484287.1"/>
    <property type="molecule type" value="Genomic_DNA"/>
</dbReference>
<evidence type="ECO:0000259" key="1">
    <source>
        <dbReference type="Pfam" id="PF01966"/>
    </source>
</evidence>
<name>A0ABU4YBI9_9HYPH</name>
<comment type="caution">
    <text evidence="2">The sequence shown here is derived from an EMBL/GenBank/DDBJ whole genome shotgun (WGS) entry which is preliminary data.</text>
</comment>
<dbReference type="Gene3D" id="1.10.3210.10">
    <property type="entry name" value="Hypothetical protein af1432"/>
    <property type="match status" value="1"/>
</dbReference>
<dbReference type="InterPro" id="IPR006674">
    <property type="entry name" value="HD_domain"/>
</dbReference>